<dbReference type="SUPFAM" id="SSF53448">
    <property type="entry name" value="Nucleotide-diphospho-sugar transferases"/>
    <property type="match status" value="1"/>
</dbReference>
<evidence type="ECO:0000313" key="3">
    <source>
        <dbReference type="EMBL" id="CAD6188098.1"/>
    </source>
</evidence>
<evidence type="ECO:0000256" key="1">
    <source>
        <dbReference type="SAM" id="MobiDB-lite"/>
    </source>
</evidence>
<reference evidence="3" key="1">
    <citation type="submission" date="2020-10" db="EMBL/GenBank/DDBJ databases">
        <authorList>
            <person name="Kikuchi T."/>
        </authorList>
    </citation>
    <scope>NUCLEOTIDE SEQUENCE</scope>
    <source>
        <strain evidence="3">NKZ352</strain>
    </source>
</reference>
<evidence type="ECO:0000313" key="4">
    <source>
        <dbReference type="Proteomes" id="UP000835052"/>
    </source>
</evidence>
<keyword evidence="2" id="KW-0812">Transmembrane</keyword>
<dbReference type="PANTHER" id="PTHR47411:SF3">
    <property type="entry name" value="I-BETA-1,3-N-ACETYLGLUCOSAMINYLTRANSFERASE"/>
    <property type="match status" value="1"/>
</dbReference>
<dbReference type="AlphaFoldDB" id="A0A8S1H072"/>
<feature type="compositionally biased region" description="Polar residues" evidence="1">
    <location>
        <begin position="354"/>
        <end position="366"/>
    </location>
</feature>
<keyword evidence="2" id="KW-1133">Transmembrane helix</keyword>
<dbReference type="PANTHER" id="PTHR47411">
    <property type="entry name" value="B3GNT1, BETA-1,3-N-ACETYLGUCOSAMINYLTRANSFERASE 1, HOMOLOG"/>
    <property type="match status" value="1"/>
</dbReference>
<organism evidence="3 4">
    <name type="scientific">Caenorhabditis auriculariae</name>
    <dbReference type="NCBI Taxonomy" id="2777116"/>
    <lineage>
        <taxon>Eukaryota</taxon>
        <taxon>Metazoa</taxon>
        <taxon>Ecdysozoa</taxon>
        <taxon>Nematoda</taxon>
        <taxon>Chromadorea</taxon>
        <taxon>Rhabditida</taxon>
        <taxon>Rhabditina</taxon>
        <taxon>Rhabditomorpha</taxon>
        <taxon>Rhabditoidea</taxon>
        <taxon>Rhabditidae</taxon>
        <taxon>Peloderinae</taxon>
        <taxon>Caenorhabditis</taxon>
    </lineage>
</organism>
<proteinExistence type="predicted"/>
<dbReference type="OrthoDB" id="9974378at2759"/>
<dbReference type="Pfam" id="PF13896">
    <property type="entry name" value="Glyco_transf_49"/>
    <property type="match status" value="2"/>
</dbReference>
<dbReference type="Proteomes" id="UP000835052">
    <property type="component" value="Unassembled WGS sequence"/>
</dbReference>
<name>A0A8S1H072_9PELO</name>
<evidence type="ECO:0000256" key="2">
    <source>
        <dbReference type="SAM" id="Phobius"/>
    </source>
</evidence>
<keyword evidence="2" id="KW-0472">Membrane</keyword>
<protein>
    <submittedName>
        <fullName evidence="3">Uncharacterized protein</fullName>
    </submittedName>
</protein>
<dbReference type="EMBL" id="CAJGYM010000007">
    <property type="protein sequence ID" value="CAD6188098.1"/>
    <property type="molecule type" value="Genomic_DNA"/>
</dbReference>
<feature type="region of interest" description="Disordered" evidence="1">
    <location>
        <begin position="354"/>
        <end position="396"/>
    </location>
</feature>
<feature type="compositionally biased region" description="Basic and acidic residues" evidence="1">
    <location>
        <begin position="384"/>
        <end position="396"/>
    </location>
</feature>
<feature type="transmembrane region" description="Helical" evidence="2">
    <location>
        <begin position="400"/>
        <end position="428"/>
    </location>
</feature>
<keyword evidence="4" id="KW-1185">Reference proteome</keyword>
<gene>
    <name evidence="3" type="ORF">CAUJ_LOCUS4017</name>
</gene>
<dbReference type="InterPro" id="IPR029044">
    <property type="entry name" value="Nucleotide-diphossugar_trans"/>
</dbReference>
<comment type="caution">
    <text evidence="3">The sequence shown here is derived from an EMBL/GenBank/DDBJ whole genome shotgun (WGS) entry which is preliminary data.</text>
</comment>
<accession>A0A8S1H072</accession>
<sequence>MVNNKLSEKLKLSYSSHSDLLDAFEGLVNEGLVFYSGHCVHYNAIEPSSKEVNRIAQILHVSFDQIDERLVEQVSNWKAPVSLSVVLDSWEYYSCTIKLVYIEKCGLNFPQQLQQLVEHPLAEKYLRVHLLVPSETKECVLPDPASQKPTCAPERPSLTDVSRYPVNVARNVARKFSHTDYIAIVDYEHLFSEGLPKDKVELNTMLDEGKAIVFHNTYYPGAHEIPKLEEWLLKDDTSNGLFAMNLRYSKFGWEPQFISRSDIPLHDENFPFQLRDNTVLRWELCRAGYRFHVLDDVFMVHRDVFSQHKSGAKFNFSDKSYQGEKMDNRTVSTTLKNAMRNTSAAESTVATTQMKNMEETTGSTASRKPYIPPLTHNTSFNIRKTSEKEKEEAKEKRDNFIAVSLISSGLMLFSSIGALLMTMCIFSIERQNSKIRKEKGRRRRKHGGKELCSYVET</sequence>